<name>B4U1L2_STREM</name>
<evidence type="ECO:0000313" key="7">
    <source>
        <dbReference type="Proteomes" id="UP000001873"/>
    </source>
</evidence>
<organism evidence="3 7">
    <name type="scientific">Streptococcus equi subsp. zooepidemicus (strain MGCS10565)</name>
    <dbReference type="NCBI Taxonomy" id="552526"/>
    <lineage>
        <taxon>Bacteria</taxon>
        <taxon>Bacillati</taxon>
        <taxon>Bacillota</taxon>
        <taxon>Bacilli</taxon>
        <taxon>Lactobacillales</taxon>
        <taxon>Streptococcaceae</taxon>
        <taxon>Streptococcus</taxon>
    </lineage>
</organism>
<dbReference type="InterPro" id="IPR051698">
    <property type="entry name" value="Transposase_11-like"/>
</dbReference>
<dbReference type="Pfam" id="PF01609">
    <property type="entry name" value="DDE_Tnp_1"/>
    <property type="match status" value="1"/>
</dbReference>
<dbReference type="AlphaFoldDB" id="B4U1L2"/>
<reference evidence="3 7" key="1">
    <citation type="journal article" date="2008" name="PLoS ONE">
        <title>Genome sequence of a lancefield group C Streptococcus zooepidemicus strain causing epidemic nephritis: new information about an old disease.</title>
        <authorList>
            <person name="Beres S.B."/>
            <person name="Sesso R."/>
            <person name="Pinto S.W.L."/>
            <person name="Hoe N.P."/>
            <person name="Porcella S.F."/>
            <person name="Deleo F.R."/>
            <person name="Musser J.M."/>
        </authorList>
    </citation>
    <scope>NUCLEOTIDE SEQUENCE [LARGE SCALE GENOMIC DNA]</scope>
    <source>
        <strain evidence="3 7">MGCS10565</strain>
    </source>
</reference>
<evidence type="ECO:0000259" key="1">
    <source>
        <dbReference type="Pfam" id="PF01609"/>
    </source>
</evidence>
<evidence type="ECO:0000259" key="2">
    <source>
        <dbReference type="Pfam" id="PF13808"/>
    </source>
</evidence>
<dbReference type="InterPro" id="IPR047647">
    <property type="entry name" value="ISAs1_transpos"/>
</dbReference>
<evidence type="ECO:0000313" key="3">
    <source>
        <dbReference type="EMBL" id="ACG61879.1"/>
    </source>
</evidence>
<dbReference type="KEGG" id="sez:Sez_0957"/>
<dbReference type="Pfam" id="PF13808">
    <property type="entry name" value="DDE_Tnp_1_assoc"/>
    <property type="match status" value="1"/>
</dbReference>
<dbReference type="EMBL" id="CP001129">
    <property type="protein sequence ID" value="ACG62233.1"/>
    <property type="molecule type" value="Genomic_DNA"/>
</dbReference>
<feature type="domain" description="Transposase IS4-like" evidence="1">
    <location>
        <begin position="114"/>
        <end position="334"/>
    </location>
</feature>
<dbReference type="KEGG" id="sez:Sez_1738"/>
<dbReference type="GO" id="GO:0006313">
    <property type="term" value="P:DNA transposition"/>
    <property type="evidence" value="ECO:0007669"/>
    <property type="project" value="InterPro"/>
</dbReference>
<evidence type="ECO:0000313" key="5">
    <source>
        <dbReference type="EMBL" id="ACG62315.1"/>
    </source>
</evidence>
<dbReference type="InterPro" id="IPR002559">
    <property type="entry name" value="Transposase_11"/>
</dbReference>
<evidence type="ECO:0000313" key="4">
    <source>
        <dbReference type="EMBL" id="ACG62233.1"/>
    </source>
</evidence>
<accession>B4U1L2</accession>
<proteinExistence type="predicted"/>
<dbReference type="PANTHER" id="PTHR30298:SF0">
    <property type="entry name" value="PROTEIN YBFL-RELATED"/>
    <property type="match status" value="1"/>
</dbReference>
<dbReference type="GO" id="GO:0004803">
    <property type="term" value="F:transposase activity"/>
    <property type="evidence" value="ECO:0007669"/>
    <property type="project" value="InterPro"/>
</dbReference>
<dbReference type="EMBL" id="CP001129">
    <property type="protein sequence ID" value="ACG62315.1"/>
    <property type="molecule type" value="Genomic_DNA"/>
</dbReference>
<dbReference type="EMBL" id="CP001129">
    <property type="protein sequence ID" value="ACG63065.1"/>
    <property type="molecule type" value="Genomic_DNA"/>
</dbReference>
<dbReference type="KEGG" id="sez:Sez_0875"/>
<sequence length="376" mass="43081">MEGFMMDNIINFLITVKDDREPWKIKHVLSDIVLLIFFARLSGAEYWDEIEAFGQAYEATLKTVLQLENGIPSHDTLQRVFATLDPQVLVEVTQMWSDILEESDLSSRNLFSFSKRLVAIDGKTIRGNGSAKQKALHIVTAYATDLGISYGQVATNEKSNEITAIPELLDMISVKGCMVSIDAMGTQKAIADKIIKKKADYCLAVKENQKTLLEDIVPFFEMSQEADDHYHTVEKAHGQIETRAYEVIHDVSWLRKTHPEFGHIQSIGRARIHLDKNGQESEESRYFILSCQVSAKELCDYVRGHWQIESMHWLLDVVFREDANKTLNKQLAFNLNVMDKFCLAVLKQLDFGKKMSMRRKKYALSLSFDKYLKQLL</sequence>
<dbReference type="GO" id="GO:0003677">
    <property type="term" value="F:DNA binding"/>
    <property type="evidence" value="ECO:0007669"/>
    <property type="project" value="InterPro"/>
</dbReference>
<protein>
    <submittedName>
        <fullName evidence="3">Transposase IS1548-like</fullName>
    </submittedName>
</protein>
<dbReference type="NCBIfam" id="NF033564">
    <property type="entry name" value="transpos_ISAs1"/>
    <property type="match status" value="1"/>
</dbReference>
<dbReference type="InterPro" id="IPR032806">
    <property type="entry name" value="YbfD_N"/>
</dbReference>
<dbReference type="KEGG" id="sez:Sez_0507"/>
<gene>
    <name evidence="3" type="ordered locus">Sez_0507</name>
    <name evidence="4" type="ordered locus">Sez_0875</name>
    <name evidence="5" type="ordered locus">Sez_0957</name>
    <name evidence="6" type="ordered locus">Sez_1738</name>
</gene>
<dbReference type="PANTHER" id="PTHR30298">
    <property type="entry name" value="H REPEAT-ASSOCIATED PREDICTED TRANSPOSASE"/>
    <property type="match status" value="1"/>
</dbReference>
<dbReference type="EMBL" id="CP001129">
    <property type="protein sequence ID" value="ACG61879.1"/>
    <property type="molecule type" value="Genomic_DNA"/>
</dbReference>
<evidence type="ECO:0000313" key="6">
    <source>
        <dbReference type="EMBL" id="ACG63065.1"/>
    </source>
</evidence>
<dbReference type="HOGENOM" id="CLU_046404_0_1_9"/>
<dbReference type="Proteomes" id="UP000001873">
    <property type="component" value="Chromosome"/>
</dbReference>
<feature type="domain" description="H repeat-associated protein N-terminal" evidence="2">
    <location>
        <begin position="12"/>
        <end position="96"/>
    </location>
</feature>